<sequence length="204" mass="23651">MMLARIEKDIQDIQQAIADVSSRIDTIHLEYAQAIAKAVQQQVLLAAFKFCTHERPTAFLALSLSERQQLQEHLRQRIKALSEEMQQALEQCDRRERDDQNNLDTLLGNCLNATMTALNQLLVEHKILESVEAATNQKEQKPSQPQMSIRLAEIEFTDRYVMSYRGELRVLSARLNHLHNELDKKYHQKTIAEAELAWRSAWVE</sequence>
<protein>
    <submittedName>
        <fullName evidence="2">Uncharacterized protein</fullName>
    </submittedName>
</protein>
<dbReference type="EMBL" id="JACJPY010000029">
    <property type="protein sequence ID" value="MBD2150624.1"/>
    <property type="molecule type" value="Genomic_DNA"/>
</dbReference>
<evidence type="ECO:0000313" key="2">
    <source>
        <dbReference type="EMBL" id="MBD2150624.1"/>
    </source>
</evidence>
<dbReference type="RefSeq" id="WP_190350983.1">
    <property type="nucleotide sequence ID" value="NZ_JACJPY010000029.1"/>
</dbReference>
<accession>A0A926USU0</accession>
<evidence type="ECO:0000256" key="1">
    <source>
        <dbReference type="SAM" id="Coils"/>
    </source>
</evidence>
<proteinExistence type="predicted"/>
<keyword evidence="1" id="KW-0175">Coiled coil</keyword>
<organism evidence="2 3">
    <name type="scientific">Pseudanabaena cinerea FACHB-1277</name>
    <dbReference type="NCBI Taxonomy" id="2949581"/>
    <lineage>
        <taxon>Bacteria</taxon>
        <taxon>Bacillati</taxon>
        <taxon>Cyanobacteriota</taxon>
        <taxon>Cyanophyceae</taxon>
        <taxon>Pseudanabaenales</taxon>
        <taxon>Pseudanabaenaceae</taxon>
        <taxon>Pseudanabaena</taxon>
        <taxon>Pseudanabaena cinerea</taxon>
    </lineage>
</organism>
<comment type="caution">
    <text evidence="2">The sequence shown here is derived from an EMBL/GenBank/DDBJ whole genome shotgun (WGS) entry which is preliminary data.</text>
</comment>
<name>A0A926USU0_9CYAN</name>
<keyword evidence="3" id="KW-1185">Reference proteome</keyword>
<reference evidence="2" key="1">
    <citation type="journal article" date="2015" name="ISME J.">
        <title>Draft Genome Sequence of Streptomyces incarnatus NRRL8089, which Produces the Nucleoside Antibiotic Sinefungin.</title>
        <authorList>
            <person name="Oshima K."/>
            <person name="Hattori M."/>
            <person name="Shimizu H."/>
            <person name="Fukuda K."/>
            <person name="Nemoto M."/>
            <person name="Inagaki K."/>
            <person name="Tamura T."/>
        </authorList>
    </citation>
    <scope>NUCLEOTIDE SEQUENCE</scope>
    <source>
        <strain evidence="2">FACHB-1277</strain>
    </source>
</reference>
<dbReference type="AlphaFoldDB" id="A0A926USU0"/>
<reference evidence="2" key="2">
    <citation type="submission" date="2020-08" db="EMBL/GenBank/DDBJ databases">
        <authorList>
            <person name="Chen M."/>
            <person name="Teng W."/>
            <person name="Zhao L."/>
            <person name="Hu C."/>
            <person name="Zhou Y."/>
            <person name="Han B."/>
            <person name="Song L."/>
            <person name="Shu W."/>
        </authorList>
    </citation>
    <scope>NUCLEOTIDE SEQUENCE</scope>
    <source>
        <strain evidence="2">FACHB-1277</strain>
    </source>
</reference>
<gene>
    <name evidence="2" type="ORF">H6F44_10905</name>
</gene>
<dbReference type="Proteomes" id="UP000631421">
    <property type="component" value="Unassembled WGS sequence"/>
</dbReference>
<evidence type="ECO:0000313" key="3">
    <source>
        <dbReference type="Proteomes" id="UP000631421"/>
    </source>
</evidence>
<feature type="coiled-coil region" evidence="1">
    <location>
        <begin position="64"/>
        <end position="98"/>
    </location>
</feature>